<keyword evidence="2" id="KW-0677">Repeat</keyword>
<dbReference type="OrthoDB" id="654211at2759"/>
<feature type="compositionally biased region" description="Acidic residues" evidence="6">
    <location>
        <begin position="144"/>
        <end position="153"/>
    </location>
</feature>
<dbReference type="GO" id="GO:0000981">
    <property type="term" value="F:DNA-binding transcription factor activity, RNA polymerase II-specific"/>
    <property type="evidence" value="ECO:0007669"/>
    <property type="project" value="TreeGrafter"/>
</dbReference>
<dbReference type="SMART" id="SM00355">
    <property type="entry name" value="ZnF_C2H2"/>
    <property type="match status" value="3"/>
</dbReference>
<feature type="domain" description="C2H2-type" evidence="7">
    <location>
        <begin position="17"/>
        <end position="44"/>
    </location>
</feature>
<dbReference type="SUPFAM" id="SSF57667">
    <property type="entry name" value="beta-beta-alpha zinc fingers"/>
    <property type="match status" value="2"/>
</dbReference>
<protein>
    <recommendedName>
        <fullName evidence="7">C2H2-type domain-containing protein</fullName>
    </recommendedName>
</protein>
<reference evidence="8" key="1">
    <citation type="journal article" date="2019" name="Environ. Microbiol.">
        <title>Fungal ecological strategies reflected in gene transcription - a case study of two litter decomposers.</title>
        <authorList>
            <person name="Barbi F."/>
            <person name="Kohler A."/>
            <person name="Barry K."/>
            <person name="Baskaran P."/>
            <person name="Daum C."/>
            <person name="Fauchery L."/>
            <person name="Ihrmark K."/>
            <person name="Kuo A."/>
            <person name="LaButti K."/>
            <person name="Lipzen A."/>
            <person name="Morin E."/>
            <person name="Grigoriev I.V."/>
            <person name="Henrissat B."/>
            <person name="Lindahl B."/>
            <person name="Martin F."/>
        </authorList>
    </citation>
    <scope>NUCLEOTIDE SEQUENCE</scope>
    <source>
        <strain evidence="8">JB14</strain>
    </source>
</reference>
<feature type="compositionally biased region" description="Low complexity" evidence="6">
    <location>
        <begin position="154"/>
        <end position="168"/>
    </location>
</feature>
<gene>
    <name evidence="8" type="ORF">BT96DRAFT_921227</name>
</gene>
<keyword evidence="1" id="KW-0479">Metal-binding</keyword>
<dbReference type="PROSITE" id="PS00028">
    <property type="entry name" value="ZINC_FINGER_C2H2_1"/>
    <property type="match status" value="1"/>
</dbReference>
<evidence type="ECO:0000313" key="9">
    <source>
        <dbReference type="Proteomes" id="UP000799118"/>
    </source>
</evidence>
<name>A0A6A4HL21_9AGAR</name>
<evidence type="ECO:0000256" key="2">
    <source>
        <dbReference type="ARBA" id="ARBA00022737"/>
    </source>
</evidence>
<sequence length="178" mass="20080">MARTKNPLPSANVQNPRECPTCHTVLARKGDMTRHMRIHTEKKLKTALSYRCPWRGCLFSNLQKSNVDTHLRTHTKNQRHRCPEDDCNFKTCDPGSLTRHRKRRHQYVPKPRRRRATVPVPSGDAPPTAGSSSSSSTEERNSPESEDQDDDMDSVASVSASTSTVTTVYTIRTGESDF</sequence>
<dbReference type="Gene3D" id="3.30.160.60">
    <property type="entry name" value="Classic Zinc Finger"/>
    <property type="match status" value="2"/>
</dbReference>
<dbReference type="InterPro" id="IPR013087">
    <property type="entry name" value="Znf_C2H2_type"/>
</dbReference>
<dbReference type="GO" id="GO:0045944">
    <property type="term" value="P:positive regulation of transcription by RNA polymerase II"/>
    <property type="evidence" value="ECO:0007669"/>
    <property type="project" value="UniProtKB-ARBA"/>
</dbReference>
<feature type="compositionally biased region" description="Low complexity" evidence="6">
    <location>
        <begin position="121"/>
        <end position="136"/>
    </location>
</feature>
<evidence type="ECO:0000256" key="5">
    <source>
        <dbReference type="PROSITE-ProRule" id="PRU00042"/>
    </source>
</evidence>
<proteinExistence type="predicted"/>
<keyword evidence="9" id="KW-1185">Reference proteome</keyword>
<evidence type="ECO:0000256" key="3">
    <source>
        <dbReference type="ARBA" id="ARBA00022771"/>
    </source>
</evidence>
<evidence type="ECO:0000256" key="4">
    <source>
        <dbReference type="ARBA" id="ARBA00022833"/>
    </source>
</evidence>
<organism evidence="8 9">
    <name type="scientific">Gymnopus androsaceus JB14</name>
    <dbReference type="NCBI Taxonomy" id="1447944"/>
    <lineage>
        <taxon>Eukaryota</taxon>
        <taxon>Fungi</taxon>
        <taxon>Dikarya</taxon>
        <taxon>Basidiomycota</taxon>
        <taxon>Agaricomycotina</taxon>
        <taxon>Agaricomycetes</taxon>
        <taxon>Agaricomycetidae</taxon>
        <taxon>Agaricales</taxon>
        <taxon>Marasmiineae</taxon>
        <taxon>Omphalotaceae</taxon>
        <taxon>Gymnopus</taxon>
    </lineage>
</organism>
<evidence type="ECO:0000259" key="7">
    <source>
        <dbReference type="PROSITE" id="PS50157"/>
    </source>
</evidence>
<dbReference type="PANTHER" id="PTHR19818">
    <property type="entry name" value="ZINC FINGER PROTEIN ZIC AND GLI"/>
    <property type="match status" value="1"/>
</dbReference>
<dbReference type="GO" id="GO:0000978">
    <property type="term" value="F:RNA polymerase II cis-regulatory region sequence-specific DNA binding"/>
    <property type="evidence" value="ECO:0007669"/>
    <property type="project" value="TreeGrafter"/>
</dbReference>
<accession>A0A6A4HL21</accession>
<evidence type="ECO:0000256" key="1">
    <source>
        <dbReference type="ARBA" id="ARBA00022723"/>
    </source>
</evidence>
<feature type="compositionally biased region" description="Basic residues" evidence="6">
    <location>
        <begin position="98"/>
        <end position="116"/>
    </location>
</feature>
<dbReference type="GO" id="GO:0008270">
    <property type="term" value="F:zinc ion binding"/>
    <property type="evidence" value="ECO:0007669"/>
    <property type="project" value="UniProtKB-KW"/>
</dbReference>
<keyword evidence="4" id="KW-0862">Zinc</keyword>
<dbReference type="InterPro" id="IPR050329">
    <property type="entry name" value="GLI_C2H2-zinc-finger"/>
</dbReference>
<dbReference type="Proteomes" id="UP000799118">
    <property type="component" value="Unassembled WGS sequence"/>
</dbReference>
<dbReference type="InterPro" id="IPR036236">
    <property type="entry name" value="Znf_C2H2_sf"/>
</dbReference>
<feature type="region of interest" description="Disordered" evidence="6">
    <location>
        <begin position="98"/>
        <end position="178"/>
    </location>
</feature>
<evidence type="ECO:0000313" key="8">
    <source>
        <dbReference type="EMBL" id="KAE9397764.1"/>
    </source>
</evidence>
<dbReference type="AlphaFoldDB" id="A0A6A4HL21"/>
<dbReference type="GO" id="GO:0005634">
    <property type="term" value="C:nucleus"/>
    <property type="evidence" value="ECO:0007669"/>
    <property type="project" value="UniProtKB-ARBA"/>
</dbReference>
<dbReference type="PROSITE" id="PS50157">
    <property type="entry name" value="ZINC_FINGER_C2H2_2"/>
    <property type="match status" value="2"/>
</dbReference>
<evidence type="ECO:0000256" key="6">
    <source>
        <dbReference type="SAM" id="MobiDB-lite"/>
    </source>
</evidence>
<dbReference type="EMBL" id="ML769492">
    <property type="protein sequence ID" value="KAE9397764.1"/>
    <property type="molecule type" value="Genomic_DNA"/>
</dbReference>
<dbReference type="PANTHER" id="PTHR19818:SF159">
    <property type="entry name" value="C2H2-TYPE DOMAIN-CONTAINING PROTEIN"/>
    <property type="match status" value="1"/>
</dbReference>
<keyword evidence="3 5" id="KW-0863">Zinc-finger</keyword>
<feature type="domain" description="C2H2-type" evidence="7">
    <location>
        <begin position="50"/>
        <end position="79"/>
    </location>
</feature>